<protein>
    <submittedName>
        <fullName evidence="1">Uncharacterized protein</fullName>
    </submittedName>
</protein>
<reference evidence="1" key="1">
    <citation type="submission" date="2014-09" db="EMBL/GenBank/DDBJ databases">
        <authorList>
            <person name="Magalhaes I.L.F."/>
            <person name="Oliveira U."/>
            <person name="Santos F.R."/>
            <person name="Vidigal T.H.D.A."/>
            <person name="Brescovit A.D."/>
            <person name="Santos A.J."/>
        </authorList>
    </citation>
    <scope>NUCLEOTIDE SEQUENCE</scope>
    <source>
        <tissue evidence="1">Shoot tissue taken approximately 20 cm above the soil surface</tissue>
    </source>
</reference>
<sequence length="18" mass="1853">MGRSYTRDGGELGGRGAL</sequence>
<name>A0A0A8Z6G1_ARUDO</name>
<reference evidence="1" key="2">
    <citation type="journal article" date="2015" name="Data Brief">
        <title>Shoot transcriptome of the giant reed, Arundo donax.</title>
        <authorList>
            <person name="Barrero R.A."/>
            <person name="Guerrero F.D."/>
            <person name="Moolhuijzen P."/>
            <person name="Goolsby J.A."/>
            <person name="Tidwell J."/>
            <person name="Bellgard S.E."/>
            <person name="Bellgard M.I."/>
        </authorList>
    </citation>
    <scope>NUCLEOTIDE SEQUENCE</scope>
    <source>
        <tissue evidence="1">Shoot tissue taken approximately 20 cm above the soil surface</tissue>
    </source>
</reference>
<evidence type="ECO:0000313" key="1">
    <source>
        <dbReference type="EMBL" id="JAD33253.1"/>
    </source>
</evidence>
<dbReference type="EMBL" id="GBRH01264642">
    <property type="protein sequence ID" value="JAD33253.1"/>
    <property type="molecule type" value="Transcribed_RNA"/>
</dbReference>
<dbReference type="AlphaFoldDB" id="A0A0A8Z6G1"/>
<accession>A0A0A8Z6G1</accession>
<proteinExistence type="predicted"/>
<organism evidence="1">
    <name type="scientific">Arundo donax</name>
    <name type="common">Giant reed</name>
    <name type="synonym">Donax arundinaceus</name>
    <dbReference type="NCBI Taxonomy" id="35708"/>
    <lineage>
        <taxon>Eukaryota</taxon>
        <taxon>Viridiplantae</taxon>
        <taxon>Streptophyta</taxon>
        <taxon>Embryophyta</taxon>
        <taxon>Tracheophyta</taxon>
        <taxon>Spermatophyta</taxon>
        <taxon>Magnoliopsida</taxon>
        <taxon>Liliopsida</taxon>
        <taxon>Poales</taxon>
        <taxon>Poaceae</taxon>
        <taxon>PACMAD clade</taxon>
        <taxon>Arundinoideae</taxon>
        <taxon>Arundineae</taxon>
        <taxon>Arundo</taxon>
    </lineage>
</organism>